<organism evidence="5">
    <name type="scientific">Oceanithermus profundus</name>
    <dbReference type="NCBI Taxonomy" id="187137"/>
    <lineage>
        <taxon>Bacteria</taxon>
        <taxon>Thermotogati</taxon>
        <taxon>Deinococcota</taxon>
        <taxon>Deinococci</taxon>
        <taxon>Thermales</taxon>
        <taxon>Thermaceae</taxon>
        <taxon>Oceanithermus</taxon>
    </lineage>
</organism>
<evidence type="ECO:0000259" key="3">
    <source>
        <dbReference type="PROSITE" id="PS51192"/>
    </source>
</evidence>
<dbReference type="GO" id="GO:0016887">
    <property type="term" value="F:ATP hydrolysis activity"/>
    <property type="evidence" value="ECO:0007669"/>
    <property type="project" value="TreeGrafter"/>
</dbReference>
<accession>A0A7C5WQR7</accession>
<protein>
    <submittedName>
        <fullName evidence="5">DEAD/DEAH box helicase</fullName>
    </submittedName>
</protein>
<feature type="domain" description="Helicase C-terminal" evidence="4">
    <location>
        <begin position="234"/>
        <end position="400"/>
    </location>
</feature>
<evidence type="ECO:0000256" key="2">
    <source>
        <dbReference type="ARBA" id="ARBA00022840"/>
    </source>
</evidence>
<dbReference type="Pfam" id="PF00270">
    <property type="entry name" value="DEAD"/>
    <property type="match status" value="1"/>
</dbReference>
<dbReference type="GO" id="GO:0003677">
    <property type="term" value="F:DNA binding"/>
    <property type="evidence" value="ECO:0007669"/>
    <property type="project" value="TreeGrafter"/>
</dbReference>
<evidence type="ECO:0000256" key="1">
    <source>
        <dbReference type="ARBA" id="ARBA00022741"/>
    </source>
</evidence>
<dbReference type="PROSITE" id="PS51194">
    <property type="entry name" value="HELICASE_CTER"/>
    <property type="match status" value="1"/>
</dbReference>
<dbReference type="PROSITE" id="PS51192">
    <property type="entry name" value="HELICASE_ATP_BIND_1"/>
    <property type="match status" value="1"/>
</dbReference>
<dbReference type="GO" id="GO:0005524">
    <property type="term" value="F:ATP binding"/>
    <property type="evidence" value="ECO:0007669"/>
    <property type="project" value="UniProtKB-KW"/>
</dbReference>
<dbReference type="PANTHER" id="PTHR47962">
    <property type="entry name" value="ATP-DEPENDENT HELICASE LHR-RELATED-RELATED"/>
    <property type="match status" value="1"/>
</dbReference>
<dbReference type="InterPro" id="IPR011545">
    <property type="entry name" value="DEAD/DEAH_box_helicase_dom"/>
</dbReference>
<dbReference type="InterPro" id="IPR027417">
    <property type="entry name" value="P-loop_NTPase"/>
</dbReference>
<dbReference type="InterPro" id="IPR052511">
    <property type="entry name" value="ATP-dep_Helicase"/>
</dbReference>
<name>A0A7C5WQR7_9DEIN</name>
<dbReference type="InterPro" id="IPR001650">
    <property type="entry name" value="Helicase_C-like"/>
</dbReference>
<gene>
    <name evidence="5" type="ORF">ENJ85_02445</name>
</gene>
<feature type="domain" description="Helicase ATP-binding" evidence="3">
    <location>
        <begin position="35"/>
        <end position="211"/>
    </location>
</feature>
<dbReference type="SMART" id="SM00487">
    <property type="entry name" value="DEXDc"/>
    <property type="match status" value="1"/>
</dbReference>
<dbReference type="GO" id="GO:0004386">
    <property type="term" value="F:helicase activity"/>
    <property type="evidence" value="ECO:0007669"/>
    <property type="project" value="UniProtKB-KW"/>
</dbReference>
<evidence type="ECO:0000313" key="5">
    <source>
        <dbReference type="EMBL" id="HHO58010.1"/>
    </source>
</evidence>
<keyword evidence="1" id="KW-0547">Nucleotide-binding</keyword>
<dbReference type="Gene3D" id="3.40.50.300">
    <property type="entry name" value="P-loop containing nucleotide triphosphate hydrolases"/>
    <property type="match status" value="2"/>
</dbReference>
<sequence length="491" mass="54642">MGEEAQRRARERLPRTFGPFFDRFPNLQKIQHLAIEPILEGRDVILGAPTAAGKTEAVLAPLMQRLLDLDGRKLTGPFVLYIVPTRALVNDVYRRIRLPLERLGVTVGRKTSDHQSLGKVAPQVLVTTPESFDSLLARATRRLLPVHALILDELHALDGTSRGDQLAVLCERLRRVLRVRDRSLQTCLLSATVDRPAELGARYAKDPVLVKDARKRPLRARTSKAGFGEVPSAALQKLVAGPEGKRGGKVLVFANARADVEWLAESMRGKLPFGDHVYAHHGSLSKRVRERVERDFQAARTSLCVATSTLELGIDIGDVDYVALYGVPPDLPSFLQRLGRAGRRVGDVDFLAIARDPGEVLRFKHMLRAAREGKLLVDRAHYDPGTALQQTVSLLFQNPAKSIAPAHVLERLPAEQQNYWTEERLEAAFAHAERLFRRIAPGHYQATEDLEERYRIGNIHGNFGGDSEVEVLEELTGRSLGTVDKKALDQD</sequence>
<evidence type="ECO:0000259" key="4">
    <source>
        <dbReference type="PROSITE" id="PS51194"/>
    </source>
</evidence>
<dbReference type="SUPFAM" id="SSF52540">
    <property type="entry name" value="P-loop containing nucleoside triphosphate hydrolases"/>
    <property type="match status" value="1"/>
</dbReference>
<keyword evidence="5" id="KW-0378">Hydrolase</keyword>
<reference evidence="5" key="1">
    <citation type="journal article" date="2020" name="mSystems">
        <title>Genome- and Community-Level Interaction Insights into Carbon Utilization and Element Cycling Functions of Hydrothermarchaeota in Hydrothermal Sediment.</title>
        <authorList>
            <person name="Zhou Z."/>
            <person name="Liu Y."/>
            <person name="Xu W."/>
            <person name="Pan J."/>
            <person name="Luo Z.H."/>
            <person name="Li M."/>
        </authorList>
    </citation>
    <scope>NUCLEOTIDE SEQUENCE [LARGE SCALE GENOMIC DNA]</scope>
    <source>
        <strain evidence="5">HyVt-523</strain>
    </source>
</reference>
<dbReference type="InterPro" id="IPR014001">
    <property type="entry name" value="Helicase_ATP-bd"/>
</dbReference>
<dbReference type="AlphaFoldDB" id="A0A7C5WQR7"/>
<proteinExistence type="predicted"/>
<comment type="caution">
    <text evidence="5">The sequence shown here is derived from an EMBL/GenBank/DDBJ whole genome shotgun (WGS) entry which is preliminary data.</text>
</comment>
<dbReference type="EMBL" id="DRNZ01000160">
    <property type="protein sequence ID" value="HHO58010.1"/>
    <property type="molecule type" value="Genomic_DNA"/>
</dbReference>
<dbReference type="PANTHER" id="PTHR47962:SF5">
    <property type="entry name" value="ATP-DEPENDENT HELICASE LHR-RELATED"/>
    <property type="match status" value="1"/>
</dbReference>
<feature type="non-terminal residue" evidence="5">
    <location>
        <position position="491"/>
    </location>
</feature>
<dbReference type="Pfam" id="PF00271">
    <property type="entry name" value="Helicase_C"/>
    <property type="match status" value="1"/>
</dbReference>
<keyword evidence="5" id="KW-0347">Helicase</keyword>
<dbReference type="Proteomes" id="UP000886105">
    <property type="component" value="Unassembled WGS sequence"/>
</dbReference>
<keyword evidence="2" id="KW-0067">ATP-binding</keyword>
<dbReference type="SMART" id="SM00490">
    <property type="entry name" value="HELICc"/>
    <property type="match status" value="1"/>
</dbReference>